<dbReference type="AlphaFoldDB" id="A0A1A9WC39"/>
<dbReference type="Proteomes" id="UP000091820">
    <property type="component" value="Unassembled WGS sequence"/>
</dbReference>
<reference evidence="2" key="1">
    <citation type="submission" date="2014-03" db="EMBL/GenBank/DDBJ databases">
        <authorList>
            <person name="Aksoy S."/>
            <person name="Warren W."/>
            <person name="Wilson R.K."/>
        </authorList>
    </citation>
    <scope>NUCLEOTIDE SEQUENCE [LARGE SCALE GENOMIC DNA]</scope>
    <source>
        <strain evidence="2">IAEA</strain>
    </source>
</reference>
<name>A0A1A9WC39_9MUSC</name>
<organism evidence="1 2">
    <name type="scientific">Glossina brevipalpis</name>
    <dbReference type="NCBI Taxonomy" id="37001"/>
    <lineage>
        <taxon>Eukaryota</taxon>
        <taxon>Metazoa</taxon>
        <taxon>Ecdysozoa</taxon>
        <taxon>Arthropoda</taxon>
        <taxon>Hexapoda</taxon>
        <taxon>Insecta</taxon>
        <taxon>Pterygota</taxon>
        <taxon>Neoptera</taxon>
        <taxon>Endopterygota</taxon>
        <taxon>Diptera</taxon>
        <taxon>Brachycera</taxon>
        <taxon>Muscomorpha</taxon>
        <taxon>Hippoboscoidea</taxon>
        <taxon>Glossinidae</taxon>
        <taxon>Glossina</taxon>
    </lineage>
</organism>
<keyword evidence="2" id="KW-1185">Reference proteome</keyword>
<evidence type="ECO:0000313" key="2">
    <source>
        <dbReference type="Proteomes" id="UP000091820"/>
    </source>
</evidence>
<dbReference type="EnsemblMetazoa" id="GBRI014041-RA">
    <property type="protein sequence ID" value="GBRI014041-PA"/>
    <property type="gene ID" value="GBRI014041"/>
</dbReference>
<reference evidence="1" key="2">
    <citation type="submission" date="2020-05" db="UniProtKB">
        <authorList>
            <consortium name="EnsemblMetazoa"/>
        </authorList>
    </citation>
    <scope>IDENTIFICATION</scope>
    <source>
        <strain evidence="1">IAEA</strain>
    </source>
</reference>
<dbReference type="VEuPathDB" id="VectorBase:GBRI014041"/>
<sequence>MKGFHNSMQRRFYEIFNATAQQVKNLDNAEKDKEFINVNNDNEDLTETNESLLAVLNFIKTETDFQAHDVMAARRSNPINSWFGENCRNIVTKR</sequence>
<proteinExistence type="predicted"/>
<accession>A0A1A9WC39</accession>
<protein>
    <submittedName>
        <fullName evidence="1">Uncharacterized protein</fullName>
    </submittedName>
</protein>
<evidence type="ECO:0000313" key="1">
    <source>
        <dbReference type="EnsemblMetazoa" id="GBRI014041-PA"/>
    </source>
</evidence>